<evidence type="ECO:0000256" key="3">
    <source>
        <dbReference type="ARBA" id="ARBA00022884"/>
    </source>
</evidence>
<dbReference type="InterPro" id="IPR036107">
    <property type="entry name" value="CsrA_sf"/>
</dbReference>
<keyword evidence="4" id="KW-1005">Bacterial flagellum biogenesis</keyword>
<dbReference type="HAMAP" id="MF_00167">
    <property type="entry name" value="CsrA"/>
    <property type="match status" value="1"/>
</dbReference>
<accession>A0ABS2HA74</accession>
<dbReference type="Proteomes" id="UP001516620">
    <property type="component" value="Unassembled WGS sequence"/>
</dbReference>
<keyword evidence="2 4" id="KW-0810">Translation regulation</keyword>
<evidence type="ECO:0000313" key="5">
    <source>
        <dbReference type="EMBL" id="MBM6997273.1"/>
    </source>
</evidence>
<gene>
    <name evidence="4 5" type="primary">csrA</name>
    <name evidence="5" type="ORF">IM700_016555</name>
</gene>
<evidence type="ECO:0000256" key="2">
    <source>
        <dbReference type="ARBA" id="ARBA00022845"/>
    </source>
</evidence>
<comment type="similarity">
    <text evidence="4">Belongs to the CsrA/RsmA family.</text>
</comment>
<protein>
    <recommendedName>
        <fullName evidence="4">Translational regulator CsrA</fullName>
    </recommendedName>
</protein>
<name>A0ABS2HA74_9BACL</name>
<keyword evidence="6" id="KW-1185">Reference proteome</keyword>
<keyword evidence="4" id="KW-0678">Repressor</keyword>
<dbReference type="Pfam" id="PF02599">
    <property type="entry name" value="CsrA"/>
    <property type="match status" value="1"/>
</dbReference>
<dbReference type="NCBIfam" id="TIGR00202">
    <property type="entry name" value="csrA"/>
    <property type="match status" value="1"/>
</dbReference>
<organism evidence="5 6">
    <name type="scientific">Paenibacillus rhizolycopersici</name>
    <dbReference type="NCBI Taxonomy" id="2780073"/>
    <lineage>
        <taxon>Bacteria</taxon>
        <taxon>Bacillati</taxon>
        <taxon>Bacillota</taxon>
        <taxon>Bacilli</taxon>
        <taxon>Bacillales</taxon>
        <taxon>Paenibacillaceae</taxon>
        <taxon>Paenibacillus</taxon>
    </lineage>
</organism>
<dbReference type="PANTHER" id="PTHR34984:SF1">
    <property type="entry name" value="CARBON STORAGE REGULATOR"/>
    <property type="match status" value="1"/>
</dbReference>
<dbReference type="SUPFAM" id="SSF117130">
    <property type="entry name" value="CsrA-like"/>
    <property type="match status" value="1"/>
</dbReference>
<dbReference type="EMBL" id="JADCNN020000016">
    <property type="protein sequence ID" value="MBM6997273.1"/>
    <property type="molecule type" value="Genomic_DNA"/>
</dbReference>
<dbReference type="InterPro" id="IPR003751">
    <property type="entry name" value="CsrA"/>
</dbReference>
<evidence type="ECO:0000256" key="4">
    <source>
        <dbReference type="HAMAP-Rule" id="MF_00167"/>
    </source>
</evidence>
<reference evidence="5 6" key="1">
    <citation type="submission" date="2021-01" db="EMBL/GenBank/DDBJ databases">
        <title>Paenibacillus sp.nov. isolated from the rhizosphere soil of tomato plant.</title>
        <authorList>
            <person name="Thin K.K."/>
            <person name="Zhang X."/>
            <person name="He S."/>
        </authorList>
    </citation>
    <scope>NUCLEOTIDE SEQUENCE [LARGE SCALE GENOMIC DNA]</scope>
    <source>
        <strain evidence="5 6">DXFW5</strain>
    </source>
</reference>
<dbReference type="NCBIfam" id="NF002469">
    <property type="entry name" value="PRK01712.1"/>
    <property type="match status" value="1"/>
</dbReference>
<comment type="subunit">
    <text evidence="4">Homodimer; the beta-strands of each monomer intercalate to form a hydrophobic core, while the alpha-helices form wings that extend away from the core.</text>
</comment>
<dbReference type="Gene3D" id="2.60.40.4380">
    <property type="entry name" value="Translational regulator CsrA"/>
    <property type="match status" value="1"/>
</dbReference>
<evidence type="ECO:0000256" key="1">
    <source>
        <dbReference type="ARBA" id="ARBA00022490"/>
    </source>
</evidence>
<dbReference type="PANTHER" id="PTHR34984">
    <property type="entry name" value="CARBON STORAGE REGULATOR"/>
    <property type="match status" value="1"/>
</dbReference>
<comment type="subcellular location">
    <subcellularLocation>
        <location evidence="4">Cytoplasm</location>
    </subcellularLocation>
</comment>
<keyword evidence="1 4" id="KW-0963">Cytoplasm</keyword>
<keyword evidence="3 4" id="KW-0694">RNA-binding</keyword>
<proteinExistence type="inferred from homology"/>
<dbReference type="RefSeq" id="WP_193418015.1">
    <property type="nucleotide sequence ID" value="NZ_JADCNN020000016.1"/>
</dbReference>
<comment type="function">
    <text evidence="4">A translational regulator that binds mRNA to regulate translation initiation and/or mRNA stability. Usually binds in the 5'-UTR at or near the Shine-Dalgarno sequence preventing ribosome-binding, thus repressing translation. Its main target seems to be the major flagellin gene, while its function is anatagonized by FliW.</text>
</comment>
<evidence type="ECO:0000313" key="6">
    <source>
        <dbReference type="Proteomes" id="UP001516620"/>
    </source>
</evidence>
<comment type="caution">
    <text evidence="5">The sequence shown here is derived from an EMBL/GenBank/DDBJ whole genome shotgun (WGS) entry which is preliminary data.</text>
</comment>
<sequence length="80" mass="8917">MLVLTRKKGESIIIAEDIEITVLAIDGENVKIGVKAPKQVNIHRKEIYLAIQESNKEASSGKQELLRKITGWNDGAKNNF</sequence>